<feature type="transmembrane region" description="Helical" evidence="1">
    <location>
        <begin position="6"/>
        <end position="28"/>
    </location>
</feature>
<organism evidence="3 4">
    <name type="scientific">Halocatena marina</name>
    <dbReference type="NCBI Taxonomy" id="2934937"/>
    <lineage>
        <taxon>Archaea</taxon>
        <taxon>Methanobacteriati</taxon>
        <taxon>Methanobacteriota</taxon>
        <taxon>Stenosarchaea group</taxon>
        <taxon>Halobacteria</taxon>
        <taxon>Halobacteriales</taxon>
        <taxon>Natronomonadaceae</taxon>
        <taxon>Halocatena</taxon>
    </lineage>
</organism>
<evidence type="ECO:0000313" key="3">
    <source>
        <dbReference type="EMBL" id="MFC7189550.1"/>
    </source>
</evidence>
<reference evidence="3 4" key="1">
    <citation type="journal article" date="2019" name="Int. J. Syst. Evol. Microbiol.">
        <title>The Global Catalogue of Microorganisms (GCM) 10K type strain sequencing project: providing services to taxonomists for standard genome sequencing and annotation.</title>
        <authorList>
            <consortium name="The Broad Institute Genomics Platform"/>
            <consortium name="The Broad Institute Genome Sequencing Center for Infectious Disease"/>
            <person name="Wu L."/>
            <person name="Ma J."/>
        </authorList>
    </citation>
    <scope>NUCLEOTIDE SEQUENCE [LARGE SCALE GENOMIC DNA]</scope>
    <source>
        <strain evidence="3 4">RDMS1</strain>
    </source>
</reference>
<dbReference type="Pfam" id="PF00892">
    <property type="entry name" value="EamA"/>
    <property type="match status" value="2"/>
</dbReference>
<feature type="domain" description="EamA" evidence="2">
    <location>
        <begin position="10"/>
        <end position="147"/>
    </location>
</feature>
<evidence type="ECO:0000313" key="4">
    <source>
        <dbReference type="Proteomes" id="UP001596417"/>
    </source>
</evidence>
<dbReference type="InterPro" id="IPR037185">
    <property type="entry name" value="EmrE-like"/>
</dbReference>
<proteinExistence type="predicted"/>
<keyword evidence="4" id="KW-1185">Reference proteome</keyword>
<feature type="domain" description="EamA" evidence="2">
    <location>
        <begin position="168"/>
        <end position="296"/>
    </location>
</feature>
<dbReference type="InterPro" id="IPR000620">
    <property type="entry name" value="EamA_dom"/>
</dbReference>
<feature type="transmembrane region" description="Helical" evidence="1">
    <location>
        <begin position="40"/>
        <end position="61"/>
    </location>
</feature>
<sequence>MVGLDLLSTGSSYALGSALVWGTFLFYFKRYFNEYPSTVVLVLTSSFGIACYLPVTAYTVWSGTPLFPSAFSLTEIIFTLVTILIFSLALLTFYHAVSTGAVSVVSPISKIHPVFIVPIELFFLGTHVSVLQLFGIVLATFAVYLANYSGDGLFVPIRKLATFRPAQFGLLSAVLMALVNVSQRVLLHDIALTPQVWVLIKNGGVALLFVPIAASKWSVDVRGNLGTFLIAGLFIATGEHLVALAYATIPASVAAPLISLQAIIAVILGGLLLGEDHFTIRLFAALVAIFGIAFVTIPQ</sequence>
<evidence type="ECO:0000256" key="1">
    <source>
        <dbReference type="SAM" id="Phobius"/>
    </source>
</evidence>
<dbReference type="GeneID" id="76199113"/>
<evidence type="ECO:0000259" key="2">
    <source>
        <dbReference type="Pfam" id="PF00892"/>
    </source>
</evidence>
<feature type="transmembrane region" description="Helical" evidence="1">
    <location>
        <begin position="73"/>
        <end position="94"/>
    </location>
</feature>
<protein>
    <submittedName>
        <fullName evidence="3">EamA family transporter</fullName>
    </submittedName>
</protein>
<feature type="transmembrane region" description="Helical" evidence="1">
    <location>
        <begin position="253"/>
        <end position="272"/>
    </location>
</feature>
<feature type="transmembrane region" description="Helical" evidence="1">
    <location>
        <begin position="166"/>
        <end position="187"/>
    </location>
</feature>
<name>A0ABD5YPV5_9EURY</name>
<dbReference type="RefSeq" id="WP_264554899.1">
    <property type="nucleotide sequence ID" value="NZ_CP109979.1"/>
</dbReference>
<feature type="transmembrane region" description="Helical" evidence="1">
    <location>
        <begin position="225"/>
        <end position="246"/>
    </location>
</feature>
<gene>
    <name evidence="3" type="ORF">ACFQL7_06585</name>
</gene>
<keyword evidence="1" id="KW-0472">Membrane</keyword>
<dbReference type="SUPFAM" id="SSF103481">
    <property type="entry name" value="Multidrug resistance efflux transporter EmrE"/>
    <property type="match status" value="2"/>
</dbReference>
<dbReference type="Gene3D" id="1.10.3730.20">
    <property type="match status" value="1"/>
</dbReference>
<dbReference type="EMBL" id="JBHTAX010000001">
    <property type="protein sequence ID" value="MFC7189550.1"/>
    <property type="molecule type" value="Genomic_DNA"/>
</dbReference>
<dbReference type="AlphaFoldDB" id="A0ABD5YPV5"/>
<feature type="transmembrane region" description="Helical" evidence="1">
    <location>
        <begin position="278"/>
        <end position="297"/>
    </location>
</feature>
<feature type="transmembrane region" description="Helical" evidence="1">
    <location>
        <begin position="115"/>
        <end position="146"/>
    </location>
</feature>
<keyword evidence="1" id="KW-0812">Transmembrane</keyword>
<comment type="caution">
    <text evidence="3">The sequence shown here is derived from an EMBL/GenBank/DDBJ whole genome shotgun (WGS) entry which is preliminary data.</text>
</comment>
<keyword evidence="1" id="KW-1133">Transmembrane helix</keyword>
<dbReference type="Proteomes" id="UP001596417">
    <property type="component" value="Unassembled WGS sequence"/>
</dbReference>
<feature type="transmembrane region" description="Helical" evidence="1">
    <location>
        <begin position="199"/>
        <end position="219"/>
    </location>
</feature>
<accession>A0ABD5YPV5</accession>